<dbReference type="AlphaFoldDB" id="A0A8H7LQ77"/>
<feature type="signal peptide" evidence="1">
    <location>
        <begin position="1"/>
        <end position="17"/>
    </location>
</feature>
<comment type="caution">
    <text evidence="2">The sequence shown here is derived from an EMBL/GenBank/DDBJ whole genome shotgun (WGS) entry which is preliminary data.</text>
</comment>
<protein>
    <recommendedName>
        <fullName evidence="4">Secreted protein</fullName>
    </recommendedName>
</protein>
<evidence type="ECO:0008006" key="4">
    <source>
        <dbReference type="Google" id="ProtNLM"/>
    </source>
</evidence>
<evidence type="ECO:0000256" key="1">
    <source>
        <dbReference type="SAM" id="SignalP"/>
    </source>
</evidence>
<reference evidence="2" key="1">
    <citation type="submission" date="2020-09" db="EMBL/GenBank/DDBJ databases">
        <title>Comparative genome analyses of four rice-infecting Rhizoctonia solani isolates reveal extensive enrichment of homogalacturonan modification genes.</title>
        <authorList>
            <person name="Lee D.-Y."/>
            <person name="Jeon J."/>
            <person name="Kim K.-T."/>
            <person name="Cheong K."/>
            <person name="Song H."/>
            <person name="Choi G."/>
            <person name="Ko J."/>
            <person name="Opiyo S.O."/>
            <person name="Zuo S."/>
            <person name="Madhav S."/>
            <person name="Lee Y.-H."/>
            <person name="Wang G.-L."/>
        </authorList>
    </citation>
    <scope>NUCLEOTIDE SEQUENCE</scope>
    <source>
        <strain evidence="2">AG1-IA WGL</strain>
    </source>
</reference>
<evidence type="ECO:0000313" key="2">
    <source>
        <dbReference type="EMBL" id="KAF8688887.1"/>
    </source>
</evidence>
<gene>
    <name evidence="2" type="ORF">RHS03_09361</name>
</gene>
<name>A0A8H7LQ77_9AGAM</name>
<feature type="non-terminal residue" evidence="2">
    <location>
        <position position="1"/>
    </location>
</feature>
<feature type="chain" id="PRO_5034965556" description="Secreted protein" evidence="1">
    <location>
        <begin position="18"/>
        <end position="124"/>
    </location>
</feature>
<evidence type="ECO:0000313" key="3">
    <source>
        <dbReference type="Proteomes" id="UP000602905"/>
    </source>
</evidence>
<accession>A0A8H7LQ77</accession>
<dbReference type="EMBL" id="JACYCD010000691">
    <property type="protein sequence ID" value="KAF8688887.1"/>
    <property type="molecule type" value="Genomic_DNA"/>
</dbReference>
<dbReference type="Proteomes" id="UP000602905">
    <property type="component" value="Unassembled WGS sequence"/>
</dbReference>
<sequence length="124" mass="13683">MGYFSRLKLAVPPLSSAFVLVRWLAAATQSNYSSTHRYVPAEAACCREHARPKSANNVSAVGHVQPILAWTSEHSGQQTGSRAYLSEAPHDRSSSVFCVENREEHTIAVCGYLFSPDEVIEEFL</sequence>
<proteinExistence type="predicted"/>
<organism evidence="2 3">
    <name type="scientific">Rhizoctonia solani</name>
    <dbReference type="NCBI Taxonomy" id="456999"/>
    <lineage>
        <taxon>Eukaryota</taxon>
        <taxon>Fungi</taxon>
        <taxon>Dikarya</taxon>
        <taxon>Basidiomycota</taxon>
        <taxon>Agaricomycotina</taxon>
        <taxon>Agaricomycetes</taxon>
        <taxon>Cantharellales</taxon>
        <taxon>Ceratobasidiaceae</taxon>
        <taxon>Rhizoctonia</taxon>
    </lineage>
</organism>
<keyword evidence="1" id="KW-0732">Signal</keyword>